<evidence type="ECO:0000313" key="4">
    <source>
        <dbReference type="Proteomes" id="UP000000787"/>
    </source>
</evidence>
<dbReference type="HOGENOM" id="CLU_838804_0_0_0"/>
<evidence type="ECO:0000256" key="2">
    <source>
        <dbReference type="SAM" id="SignalP"/>
    </source>
</evidence>
<dbReference type="InterPro" id="IPR011659">
    <property type="entry name" value="WD40"/>
</dbReference>
<proteinExistence type="inferred from homology"/>
<dbReference type="Gene3D" id="2.120.10.30">
    <property type="entry name" value="TolB, C-terminal domain"/>
    <property type="match status" value="1"/>
</dbReference>
<dbReference type="PROSITE" id="PS51257">
    <property type="entry name" value="PROKAR_LIPOPROTEIN"/>
    <property type="match status" value="1"/>
</dbReference>
<keyword evidence="4" id="KW-1185">Reference proteome</keyword>
<feature type="chain" id="PRO_5002735490" evidence="2">
    <location>
        <begin position="20"/>
        <end position="331"/>
    </location>
</feature>
<dbReference type="AlphaFoldDB" id="A9B6G3"/>
<sequence length="331" mass="36905">MKQLFMFTAFLLIASGCTMQTPMTQIPTTPITPTQLAVPAGIYSGLAWLDQGLVLQARTANNPVENLYWIDQQGNLGESLSIPLEQAFVMTSYYFPQRLPNGKLGLRRYNWNPNLETGISEREFGVWQFDPTTNDLTPLLQPALPQDLSQHLRFSLAPDMQRAMLSDGGYLQSRLFWWSAEAGHQPLDAGVAICQYFAWSPDGTTIAYAGSPHAADSMATLGGVRSTLYLMDSDGGNRREIGTNIRNVSGLQWSPDGQWLVVLGYFDGFDNQVWLVNPTKAEWHQLTTTVGNYQWPAWSPDGKQIAVIWRKPADLGPSDYVMTLDVSAFMQ</sequence>
<feature type="signal peptide" evidence="2">
    <location>
        <begin position="1"/>
        <end position="19"/>
    </location>
</feature>
<dbReference type="STRING" id="316274.Haur_0214"/>
<evidence type="ECO:0000313" key="3">
    <source>
        <dbReference type="EMBL" id="ABX02866.1"/>
    </source>
</evidence>
<protein>
    <submittedName>
        <fullName evidence="3">Periplasmic component of the Tol biopolymer transport system-like</fullName>
    </submittedName>
</protein>
<dbReference type="EMBL" id="CP000875">
    <property type="protein sequence ID" value="ABX02866.1"/>
    <property type="molecule type" value="Genomic_DNA"/>
</dbReference>
<dbReference type="eggNOG" id="COG0823">
    <property type="taxonomic scope" value="Bacteria"/>
</dbReference>
<gene>
    <name evidence="3" type="ordered locus">Haur_0214</name>
</gene>
<dbReference type="InterPro" id="IPR011042">
    <property type="entry name" value="6-blade_b-propeller_TolB-like"/>
</dbReference>
<organism evidence="3 4">
    <name type="scientific">Herpetosiphon aurantiacus (strain ATCC 23779 / DSM 785 / 114-95)</name>
    <dbReference type="NCBI Taxonomy" id="316274"/>
    <lineage>
        <taxon>Bacteria</taxon>
        <taxon>Bacillati</taxon>
        <taxon>Chloroflexota</taxon>
        <taxon>Chloroflexia</taxon>
        <taxon>Herpetosiphonales</taxon>
        <taxon>Herpetosiphonaceae</taxon>
        <taxon>Herpetosiphon</taxon>
    </lineage>
</organism>
<comment type="similarity">
    <text evidence="1">Belongs to the TolB family.</text>
</comment>
<reference evidence="3 4" key="1">
    <citation type="journal article" date="2011" name="Stand. Genomic Sci.">
        <title>Complete genome sequence of the filamentous gliding predatory bacterium Herpetosiphon aurantiacus type strain (114-95(T)).</title>
        <authorList>
            <person name="Kiss H."/>
            <person name="Nett M."/>
            <person name="Domin N."/>
            <person name="Martin K."/>
            <person name="Maresca J.A."/>
            <person name="Copeland A."/>
            <person name="Lapidus A."/>
            <person name="Lucas S."/>
            <person name="Berry K.W."/>
            <person name="Glavina Del Rio T."/>
            <person name="Dalin E."/>
            <person name="Tice H."/>
            <person name="Pitluck S."/>
            <person name="Richardson P."/>
            <person name="Bruce D."/>
            <person name="Goodwin L."/>
            <person name="Han C."/>
            <person name="Detter J.C."/>
            <person name="Schmutz J."/>
            <person name="Brettin T."/>
            <person name="Land M."/>
            <person name="Hauser L."/>
            <person name="Kyrpides N.C."/>
            <person name="Ivanova N."/>
            <person name="Goker M."/>
            <person name="Woyke T."/>
            <person name="Klenk H.P."/>
            <person name="Bryant D.A."/>
        </authorList>
    </citation>
    <scope>NUCLEOTIDE SEQUENCE [LARGE SCALE GENOMIC DNA]</scope>
    <source>
        <strain evidence="4">ATCC 23779 / DSM 785 / 114-95</strain>
    </source>
</reference>
<dbReference type="KEGG" id="hau:Haur_0214"/>
<dbReference type="Proteomes" id="UP000000787">
    <property type="component" value="Chromosome"/>
</dbReference>
<dbReference type="BioCyc" id="HAUR316274:GHYA-217-MONOMER"/>
<evidence type="ECO:0000256" key="1">
    <source>
        <dbReference type="ARBA" id="ARBA00009820"/>
    </source>
</evidence>
<keyword evidence="2" id="KW-0732">Signal</keyword>
<dbReference type="InParanoid" id="A9B6G3"/>
<dbReference type="SUPFAM" id="SSF69304">
    <property type="entry name" value="Tricorn protease N-terminal domain"/>
    <property type="match status" value="1"/>
</dbReference>
<dbReference type="PANTHER" id="PTHR36842:SF1">
    <property type="entry name" value="PROTEIN TOLB"/>
    <property type="match status" value="1"/>
</dbReference>
<name>A9B6G3_HERA2</name>
<dbReference type="PANTHER" id="PTHR36842">
    <property type="entry name" value="PROTEIN TOLB HOMOLOG"/>
    <property type="match status" value="1"/>
</dbReference>
<accession>A9B6G3</accession>
<dbReference type="Pfam" id="PF07676">
    <property type="entry name" value="PD40"/>
    <property type="match status" value="2"/>
</dbReference>